<dbReference type="HOGENOM" id="CLU_303859_0_0_1"/>
<feature type="region of interest" description="Disordered" evidence="1">
    <location>
        <begin position="472"/>
        <end position="493"/>
    </location>
</feature>
<evidence type="ECO:0000313" key="2">
    <source>
        <dbReference type="EMBL" id="KIM20554.1"/>
    </source>
</evidence>
<dbReference type="Proteomes" id="UP000054097">
    <property type="component" value="Unassembled WGS sequence"/>
</dbReference>
<dbReference type="OrthoDB" id="3180182at2759"/>
<feature type="region of interest" description="Disordered" evidence="1">
    <location>
        <begin position="816"/>
        <end position="883"/>
    </location>
</feature>
<feature type="compositionally biased region" description="Polar residues" evidence="1">
    <location>
        <begin position="627"/>
        <end position="646"/>
    </location>
</feature>
<name>A0A0C3AKJ1_SERVB</name>
<feature type="region of interest" description="Disordered" evidence="1">
    <location>
        <begin position="906"/>
        <end position="951"/>
    </location>
</feature>
<dbReference type="AlphaFoldDB" id="A0A0C3AKJ1"/>
<feature type="compositionally biased region" description="Polar residues" evidence="1">
    <location>
        <begin position="599"/>
        <end position="612"/>
    </location>
</feature>
<feature type="compositionally biased region" description="Polar residues" evidence="1">
    <location>
        <begin position="656"/>
        <end position="672"/>
    </location>
</feature>
<sequence length="1051" mass="112747">MSSSNGASFEAAFYRYPAEDPENTSPRPFGYTNMSQISRGAPSALAESSNDAVVYGVNSGYNNNGSTIFTQKFLTPSRNPIYFDTSRRNLGLVCGRENDTKYHILNSLLAVSRDKAGQHARNDILCFTAENGSVGIMNTFNALLNDGESGDIVQEGPDAIILAWPSNLASLRALHASSKNVQVFPLVVPPEEINAIHLRYLFEGQFYDSENATIDDYIRAIGAADSLTAAKMYEKWSTNNLVHRLTPYLSWKESGSTSNNSRTSEVPEWMRQISQISIKPESSNRFDSHKISARPKSLLLCVDWTGCAPQEQRMQNVLADVVLSQWQNAIHSVEKGVMNTIVCDNTHHYLFENEKSPFLRTLSRTTYGSPAQSPPKARGSANVNGLGPSDAVTAKPLGLNIILLAESPVTLPNQLYDRMDYLILHRFTSPGWLASLERHFHLSPHPASSRQASSLMDQVIDLDEEHVFLYAPPKPRTTPAATSSPLKESGNPYGNIKGVIQRPKMQASNPTPIPIGRQLTRICLSARDHSHPEDGDKEESFVHGKTHNEAFGVIGGETQQRRKGPITDNENEHAPALGAKASPPSPSPYRDNVNGVIGASTSSKGALSSTFSAWRRGDPNAGADYHQSPQQTQGWSWRENATNGASSFRGFANGGPVTSSMVSPQTPSTAGYHNQHNQQHHQQPSPSTFISLNTASDPIIARPVVGGLPRIPSASSTSGLSFSFSANGMTPSTSSVAIPSSVSTGLATSPISPVGPYFSAGAGAPGAGHGASNGINGGRGIATFSPFAGPNSLKAERDGVSGVFDAVSSPSESSLSRYHVSAGGMPMPMPHSDNNYSRFPHYSGGNDRHARTDTATSTESHGSSSADYVDLSVKGPDNRGPIEFSAQRAAGNKRSYAGVAAPVHQNAMSPQRRDTVVPPPGAMLTGAQGAPSASGQSSASDVLSPSPSSDQAPAPIVYPESFFWPLLDALEKARAQVSTPHNRAQSVRHSVVGQELPQSARQRLGLTFKEYVAAASRQSIVVTGDSGDKAWIAMKDWKYPGKSYNSVWISR</sequence>
<dbReference type="EMBL" id="KN824423">
    <property type="protein sequence ID" value="KIM20554.1"/>
    <property type="molecule type" value="Genomic_DNA"/>
</dbReference>
<protein>
    <submittedName>
        <fullName evidence="2">Uncharacterized protein</fullName>
    </submittedName>
</protein>
<evidence type="ECO:0000313" key="3">
    <source>
        <dbReference type="Proteomes" id="UP000054097"/>
    </source>
</evidence>
<feature type="region of interest" description="Disordered" evidence="1">
    <location>
        <begin position="553"/>
        <end position="690"/>
    </location>
</feature>
<accession>A0A0C3AKJ1</accession>
<proteinExistence type="predicted"/>
<reference evidence="2 3" key="1">
    <citation type="submission" date="2014-04" db="EMBL/GenBank/DDBJ databases">
        <authorList>
            <consortium name="DOE Joint Genome Institute"/>
            <person name="Kuo A."/>
            <person name="Zuccaro A."/>
            <person name="Kohler A."/>
            <person name="Nagy L.G."/>
            <person name="Floudas D."/>
            <person name="Copeland A."/>
            <person name="Barry K.W."/>
            <person name="Cichocki N."/>
            <person name="Veneault-Fourrey C."/>
            <person name="LaButti K."/>
            <person name="Lindquist E.A."/>
            <person name="Lipzen A."/>
            <person name="Lundell T."/>
            <person name="Morin E."/>
            <person name="Murat C."/>
            <person name="Sun H."/>
            <person name="Tunlid A."/>
            <person name="Henrissat B."/>
            <person name="Grigoriev I.V."/>
            <person name="Hibbett D.S."/>
            <person name="Martin F."/>
            <person name="Nordberg H.P."/>
            <person name="Cantor M.N."/>
            <person name="Hua S.X."/>
        </authorList>
    </citation>
    <scope>NUCLEOTIDE SEQUENCE [LARGE SCALE GENOMIC DNA]</scope>
    <source>
        <strain evidence="2 3">MAFF 305830</strain>
    </source>
</reference>
<feature type="compositionally biased region" description="Low complexity" evidence="1">
    <location>
        <begin position="926"/>
        <end position="951"/>
    </location>
</feature>
<feature type="compositionally biased region" description="Low complexity" evidence="1">
    <location>
        <begin position="673"/>
        <end position="683"/>
    </location>
</feature>
<keyword evidence="3" id="KW-1185">Reference proteome</keyword>
<evidence type="ECO:0000256" key="1">
    <source>
        <dbReference type="SAM" id="MobiDB-lite"/>
    </source>
</evidence>
<organism evidence="2 3">
    <name type="scientific">Serendipita vermifera MAFF 305830</name>
    <dbReference type="NCBI Taxonomy" id="933852"/>
    <lineage>
        <taxon>Eukaryota</taxon>
        <taxon>Fungi</taxon>
        <taxon>Dikarya</taxon>
        <taxon>Basidiomycota</taxon>
        <taxon>Agaricomycotina</taxon>
        <taxon>Agaricomycetes</taxon>
        <taxon>Sebacinales</taxon>
        <taxon>Serendipitaceae</taxon>
        <taxon>Serendipita</taxon>
    </lineage>
</organism>
<feature type="compositionally biased region" description="Polar residues" evidence="1">
    <location>
        <begin position="853"/>
        <end position="866"/>
    </location>
</feature>
<reference evidence="3" key="2">
    <citation type="submission" date="2015-01" db="EMBL/GenBank/DDBJ databases">
        <title>Evolutionary Origins and Diversification of the Mycorrhizal Mutualists.</title>
        <authorList>
            <consortium name="DOE Joint Genome Institute"/>
            <consortium name="Mycorrhizal Genomics Consortium"/>
            <person name="Kohler A."/>
            <person name="Kuo A."/>
            <person name="Nagy L.G."/>
            <person name="Floudas D."/>
            <person name="Copeland A."/>
            <person name="Barry K.W."/>
            <person name="Cichocki N."/>
            <person name="Veneault-Fourrey C."/>
            <person name="LaButti K."/>
            <person name="Lindquist E.A."/>
            <person name="Lipzen A."/>
            <person name="Lundell T."/>
            <person name="Morin E."/>
            <person name="Murat C."/>
            <person name="Riley R."/>
            <person name="Ohm R."/>
            <person name="Sun H."/>
            <person name="Tunlid A."/>
            <person name="Henrissat B."/>
            <person name="Grigoriev I.V."/>
            <person name="Hibbett D.S."/>
            <person name="Martin F."/>
        </authorList>
    </citation>
    <scope>NUCLEOTIDE SEQUENCE [LARGE SCALE GENOMIC DNA]</scope>
    <source>
        <strain evidence="3">MAFF 305830</strain>
    </source>
</reference>
<gene>
    <name evidence="2" type="ORF">M408DRAFT_333931</name>
</gene>